<reference evidence="2" key="1">
    <citation type="journal article" date="2023" name="Front. Plant Sci.">
        <title>Chromosomal-level genome assembly of Melastoma candidum provides insights into trichome evolution.</title>
        <authorList>
            <person name="Zhong Y."/>
            <person name="Wu W."/>
            <person name="Sun C."/>
            <person name="Zou P."/>
            <person name="Liu Y."/>
            <person name="Dai S."/>
            <person name="Zhou R."/>
        </authorList>
    </citation>
    <scope>NUCLEOTIDE SEQUENCE [LARGE SCALE GENOMIC DNA]</scope>
</reference>
<keyword evidence="2" id="KW-1185">Reference proteome</keyword>
<proteinExistence type="predicted"/>
<organism evidence="1 2">
    <name type="scientific">Melastoma candidum</name>
    <dbReference type="NCBI Taxonomy" id="119954"/>
    <lineage>
        <taxon>Eukaryota</taxon>
        <taxon>Viridiplantae</taxon>
        <taxon>Streptophyta</taxon>
        <taxon>Embryophyta</taxon>
        <taxon>Tracheophyta</taxon>
        <taxon>Spermatophyta</taxon>
        <taxon>Magnoliopsida</taxon>
        <taxon>eudicotyledons</taxon>
        <taxon>Gunneridae</taxon>
        <taxon>Pentapetalae</taxon>
        <taxon>rosids</taxon>
        <taxon>malvids</taxon>
        <taxon>Myrtales</taxon>
        <taxon>Melastomataceae</taxon>
        <taxon>Melastomatoideae</taxon>
        <taxon>Melastomateae</taxon>
        <taxon>Melastoma</taxon>
    </lineage>
</organism>
<accession>A0ACB9LKN6</accession>
<dbReference type="Proteomes" id="UP001057402">
    <property type="component" value="Chromosome 11"/>
</dbReference>
<name>A0ACB9LKN6_9MYRT</name>
<comment type="caution">
    <text evidence="1">The sequence shown here is derived from an EMBL/GenBank/DDBJ whole genome shotgun (WGS) entry which is preliminary data.</text>
</comment>
<sequence length="349" mass="38836">MKRVFLDFPRVFRDEDKLVVSTSCSLMHTAVDLVNETKLDQELKSWLAFAAQKVIEVNALSQALAGQKDEAFFSANAAALASRKSSPRVTNEAVQKTASALKGSDHRRATNMTALDAQQKMLNLPILPTTSIGSFPQTVELRRVRREYKAKKISEDEYVNAIKEEINKVVKLQEERDIDVLVHGEPERNDMLEHFEGISLAISQAFGATFEKVSDNFVKKTDQEFYASKSQHKVEKVGANIEKIRSDLQYEMNAMGMKIDKLADVLSARLEATERPTTRRTSRRSSSMTKEDPILELTGVPTVPTGEPAGQSSSSLTLSNAIKEKDVRPDDATQGIGENQFLMQGLAEI</sequence>
<evidence type="ECO:0000313" key="1">
    <source>
        <dbReference type="EMBL" id="KAI4311811.1"/>
    </source>
</evidence>
<evidence type="ECO:0000313" key="2">
    <source>
        <dbReference type="Proteomes" id="UP001057402"/>
    </source>
</evidence>
<gene>
    <name evidence="1" type="ORF">MLD38_036676</name>
</gene>
<dbReference type="EMBL" id="CM042890">
    <property type="protein sequence ID" value="KAI4311811.1"/>
    <property type="molecule type" value="Genomic_DNA"/>
</dbReference>
<protein>
    <submittedName>
        <fullName evidence="1">Uncharacterized protein</fullName>
    </submittedName>
</protein>